<reference evidence="1" key="2">
    <citation type="journal article" date="2015" name="Data Brief">
        <title>Shoot transcriptome of the giant reed, Arundo donax.</title>
        <authorList>
            <person name="Barrero R.A."/>
            <person name="Guerrero F.D."/>
            <person name="Moolhuijzen P."/>
            <person name="Goolsby J.A."/>
            <person name="Tidwell J."/>
            <person name="Bellgard S.E."/>
            <person name="Bellgard M.I."/>
        </authorList>
    </citation>
    <scope>NUCLEOTIDE SEQUENCE</scope>
    <source>
        <tissue evidence="1">Shoot tissue taken approximately 20 cm above the soil surface</tissue>
    </source>
</reference>
<dbReference type="AlphaFoldDB" id="A0A0A8Y5X4"/>
<evidence type="ECO:0000313" key="1">
    <source>
        <dbReference type="EMBL" id="JAD19407.1"/>
    </source>
</evidence>
<name>A0A0A8Y5X4_ARUDO</name>
<accession>A0A0A8Y5X4</accession>
<reference evidence="1" key="1">
    <citation type="submission" date="2014-09" db="EMBL/GenBank/DDBJ databases">
        <authorList>
            <person name="Magalhaes I.L.F."/>
            <person name="Oliveira U."/>
            <person name="Santos F.R."/>
            <person name="Vidigal T.H.D.A."/>
            <person name="Brescovit A.D."/>
            <person name="Santos A.J."/>
        </authorList>
    </citation>
    <scope>NUCLEOTIDE SEQUENCE</scope>
    <source>
        <tissue evidence="1">Shoot tissue taken approximately 20 cm above the soil surface</tissue>
    </source>
</reference>
<protein>
    <submittedName>
        <fullName evidence="1">Uncharacterized protein</fullName>
    </submittedName>
</protein>
<sequence>MARLAPWRARPKQGETSCRTWHAARCSPLQRSTRC</sequence>
<dbReference type="EMBL" id="GBRH01278488">
    <property type="protein sequence ID" value="JAD19407.1"/>
    <property type="molecule type" value="Transcribed_RNA"/>
</dbReference>
<proteinExistence type="predicted"/>
<organism evidence="1">
    <name type="scientific">Arundo donax</name>
    <name type="common">Giant reed</name>
    <name type="synonym">Donax arundinaceus</name>
    <dbReference type="NCBI Taxonomy" id="35708"/>
    <lineage>
        <taxon>Eukaryota</taxon>
        <taxon>Viridiplantae</taxon>
        <taxon>Streptophyta</taxon>
        <taxon>Embryophyta</taxon>
        <taxon>Tracheophyta</taxon>
        <taxon>Spermatophyta</taxon>
        <taxon>Magnoliopsida</taxon>
        <taxon>Liliopsida</taxon>
        <taxon>Poales</taxon>
        <taxon>Poaceae</taxon>
        <taxon>PACMAD clade</taxon>
        <taxon>Arundinoideae</taxon>
        <taxon>Arundineae</taxon>
        <taxon>Arundo</taxon>
    </lineage>
</organism>